<gene>
    <name evidence="2" type="ORF">SAMN04515678_11275</name>
</gene>
<dbReference type="AlphaFoldDB" id="A0A1I2C1H7"/>
<keyword evidence="3" id="KW-1185">Reference proteome</keyword>
<keyword evidence="1" id="KW-0812">Transmembrane</keyword>
<evidence type="ECO:0000256" key="1">
    <source>
        <dbReference type="SAM" id="Phobius"/>
    </source>
</evidence>
<reference evidence="2 3" key="1">
    <citation type="submission" date="2016-10" db="EMBL/GenBank/DDBJ databases">
        <authorList>
            <person name="Varghese N."/>
            <person name="Submissions S."/>
        </authorList>
    </citation>
    <scope>NUCLEOTIDE SEQUENCE [LARGE SCALE GENOMIC DNA]</scope>
    <source>
        <strain evidence="3">YIM D21,KCTC 23444,ACCC 10710</strain>
    </source>
</reference>
<dbReference type="OrthoDB" id="7875801at2"/>
<feature type="transmembrane region" description="Helical" evidence="1">
    <location>
        <begin position="34"/>
        <end position="51"/>
    </location>
</feature>
<dbReference type="RefSeq" id="WP_149757407.1">
    <property type="nucleotide sequence ID" value="NZ_FOMS01000012.1"/>
</dbReference>
<organism evidence="2 3">
    <name type="scientific">Roseivivax sediminis</name>
    <dbReference type="NCBI Taxonomy" id="936889"/>
    <lineage>
        <taxon>Bacteria</taxon>
        <taxon>Pseudomonadati</taxon>
        <taxon>Pseudomonadota</taxon>
        <taxon>Alphaproteobacteria</taxon>
        <taxon>Rhodobacterales</taxon>
        <taxon>Roseobacteraceae</taxon>
        <taxon>Roseivivax</taxon>
    </lineage>
</organism>
<evidence type="ECO:0000313" key="3">
    <source>
        <dbReference type="Proteomes" id="UP000325289"/>
    </source>
</evidence>
<sequence>MSPDLSLTLGLILAVFAIPSIVSAFSDARSPRVSALVLVVSGALVAHAMRVKEGGYTLREVPDTMIRVIATFIA</sequence>
<dbReference type="Proteomes" id="UP000325289">
    <property type="component" value="Unassembled WGS sequence"/>
</dbReference>
<keyword evidence="1" id="KW-0472">Membrane</keyword>
<keyword evidence="1" id="KW-1133">Transmembrane helix</keyword>
<protein>
    <submittedName>
        <fullName evidence="2">Uncharacterized protein</fullName>
    </submittedName>
</protein>
<dbReference type="EMBL" id="FOMS01000012">
    <property type="protein sequence ID" value="SFE62221.1"/>
    <property type="molecule type" value="Genomic_DNA"/>
</dbReference>
<proteinExistence type="predicted"/>
<name>A0A1I2C1H7_9RHOB</name>
<accession>A0A1I2C1H7</accession>
<evidence type="ECO:0000313" key="2">
    <source>
        <dbReference type="EMBL" id="SFE62221.1"/>
    </source>
</evidence>